<reference evidence="2" key="2">
    <citation type="submission" date="2020-07" db="EMBL/GenBank/DDBJ databases">
        <authorList>
            <person name="Vera ALvarez R."/>
            <person name="Arias-Moreno D.M."/>
            <person name="Jimenez-Jacinto V."/>
            <person name="Jimenez-Bremont J.F."/>
            <person name="Swaminathan K."/>
            <person name="Moose S.P."/>
            <person name="Guerrero-Gonzalez M.L."/>
            <person name="Marino-Ramirez L."/>
            <person name="Landsman D."/>
            <person name="Rodriguez-Kessler M."/>
            <person name="Delgado-Sanchez P."/>
        </authorList>
    </citation>
    <scope>NUCLEOTIDE SEQUENCE</scope>
    <source>
        <tissue evidence="2">Cladode</tissue>
    </source>
</reference>
<evidence type="ECO:0000256" key="1">
    <source>
        <dbReference type="SAM" id="Phobius"/>
    </source>
</evidence>
<protein>
    <submittedName>
        <fullName evidence="2">Uncharacterized protein</fullName>
    </submittedName>
</protein>
<dbReference type="AlphaFoldDB" id="A0A7C9AP28"/>
<proteinExistence type="predicted"/>
<keyword evidence="1" id="KW-0472">Membrane</keyword>
<accession>A0A7C9AP28</accession>
<name>A0A7C9AP28_OPUST</name>
<reference evidence="2" key="1">
    <citation type="journal article" date="2013" name="J. Plant Res.">
        <title>Effect of fungi and light on seed germination of three Opuntia species from semiarid lands of central Mexico.</title>
        <authorList>
            <person name="Delgado-Sanchez P."/>
            <person name="Jimenez-Bremont J.F."/>
            <person name="Guerrero-Gonzalez Mde L."/>
            <person name="Flores J."/>
        </authorList>
    </citation>
    <scope>NUCLEOTIDE SEQUENCE</scope>
    <source>
        <tissue evidence="2">Cladode</tissue>
    </source>
</reference>
<keyword evidence="1" id="KW-0812">Transmembrane</keyword>
<sequence>MADTIDGDPWMHIRCDCGEAVDIVPAIGDRFRRYTVCHQRKCGHFMWMDQPLSRAEKVTVKKLEAENRRLRSSLLSISATMRKVTNNHGDRQECITCRLDAEACKFMLFIIIVAVYNVTMSTFTSY</sequence>
<evidence type="ECO:0000313" key="2">
    <source>
        <dbReference type="EMBL" id="MBA4671677.1"/>
    </source>
</evidence>
<dbReference type="EMBL" id="GISG01251804">
    <property type="protein sequence ID" value="MBA4671677.1"/>
    <property type="molecule type" value="Transcribed_RNA"/>
</dbReference>
<feature type="transmembrane region" description="Helical" evidence="1">
    <location>
        <begin position="106"/>
        <end position="124"/>
    </location>
</feature>
<keyword evidence="1" id="KW-1133">Transmembrane helix</keyword>
<organism evidence="2">
    <name type="scientific">Opuntia streptacantha</name>
    <name type="common">Prickly pear cactus</name>
    <name type="synonym">Opuntia cardona</name>
    <dbReference type="NCBI Taxonomy" id="393608"/>
    <lineage>
        <taxon>Eukaryota</taxon>
        <taxon>Viridiplantae</taxon>
        <taxon>Streptophyta</taxon>
        <taxon>Embryophyta</taxon>
        <taxon>Tracheophyta</taxon>
        <taxon>Spermatophyta</taxon>
        <taxon>Magnoliopsida</taxon>
        <taxon>eudicotyledons</taxon>
        <taxon>Gunneridae</taxon>
        <taxon>Pentapetalae</taxon>
        <taxon>Caryophyllales</taxon>
        <taxon>Cactineae</taxon>
        <taxon>Cactaceae</taxon>
        <taxon>Opuntioideae</taxon>
        <taxon>Opuntia</taxon>
    </lineage>
</organism>